<sequence>MELLVFPVEVCAPSFLLFWGLLRDCGCSNGCQDLFDSHLNEGCDAILSPGLIEHLQVSSLNYLQFQMVGHNPAVCKYENQYCNSQGQINLIPPSNTLSFLR</sequence>
<organism evidence="1 2">
    <name type="scientific">Castanea mollissima</name>
    <name type="common">Chinese chestnut</name>
    <dbReference type="NCBI Taxonomy" id="60419"/>
    <lineage>
        <taxon>Eukaryota</taxon>
        <taxon>Viridiplantae</taxon>
        <taxon>Streptophyta</taxon>
        <taxon>Embryophyta</taxon>
        <taxon>Tracheophyta</taxon>
        <taxon>Spermatophyta</taxon>
        <taxon>Magnoliopsida</taxon>
        <taxon>eudicotyledons</taxon>
        <taxon>Gunneridae</taxon>
        <taxon>Pentapetalae</taxon>
        <taxon>rosids</taxon>
        <taxon>fabids</taxon>
        <taxon>Fagales</taxon>
        <taxon>Fagaceae</taxon>
        <taxon>Castanea</taxon>
    </lineage>
</organism>
<gene>
    <name evidence="1" type="ORF">CMV_020933</name>
</gene>
<reference evidence="1" key="1">
    <citation type="submission" date="2020-03" db="EMBL/GenBank/DDBJ databases">
        <title>Castanea mollissima Vanexum genome sequencing.</title>
        <authorList>
            <person name="Staton M."/>
        </authorList>
    </citation>
    <scope>NUCLEOTIDE SEQUENCE</scope>
    <source>
        <tissue evidence="1">Leaf</tissue>
    </source>
</reference>
<dbReference type="EMBL" id="JRKL02003989">
    <property type="protein sequence ID" value="KAF3953644.1"/>
    <property type="molecule type" value="Genomic_DNA"/>
</dbReference>
<comment type="caution">
    <text evidence="1">The sequence shown here is derived from an EMBL/GenBank/DDBJ whole genome shotgun (WGS) entry which is preliminary data.</text>
</comment>
<accession>A0A8J4QVS0</accession>
<proteinExistence type="predicted"/>
<evidence type="ECO:0000313" key="1">
    <source>
        <dbReference type="EMBL" id="KAF3953644.1"/>
    </source>
</evidence>
<evidence type="ECO:0000313" key="2">
    <source>
        <dbReference type="Proteomes" id="UP000737018"/>
    </source>
</evidence>
<name>A0A8J4QVS0_9ROSI</name>
<dbReference type="Proteomes" id="UP000737018">
    <property type="component" value="Unassembled WGS sequence"/>
</dbReference>
<keyword evidence="2" id="KW-1185">Reference proteome</keyword>
<dbReference type="AlphaFoldDB" id="A0A8J4QVS0"/>
<protein>
    <submittedName>
        <fullName evidence="1">Uncharacterized protein</fullName>
    </submittedName>
</protein>